<keyword evidence="8 14" id="KW-0560">Oxidoreductase</keyword>
<dbReference type="EC" id="1.17.4.1" evidence="3 14"/>
<dbReference type="GO" id="GO:0031419">
    <property type="term" value="F:cobalamin binding"/>
    <property type="evidence" value="ECO:0007669"/>
    <property type="project" value="UniProtKB-KW"/>
</dbReference>
<dbReference type="PANTHER" id="PTHR43371">
    <property type="entry name" value="VITAMIN B12-DEPENDENT RIBONUCLEOTIDE REDUCTASE"/>
    <property type="match status" value="1"/>
</dbReference>
<evidence type="ECO:0000256" key="11">
    <source>
        <dbReference type="ARBA" id="ARBA00023285"/>
    </source>
</evidence>
<evidence type="ECO:0000256" key="5">
    <source>
        <dbReference type="ARBA" id="ARBA00022628"/>
    </source>
</evidence>
<dbReference type="AlphaFoldDB" id="A0A0H3A3D4"/>
<gene>
    <name evidence="18" type="ordered locus">Dvul_0018</name>
</gene>
<keyword evidence="6 14" id="KW-0237">DNA synthesis</keyword>
<dbReference type="EMBL" id="CP000527">
    <property type="protein sequence ID" value="ABM27042.1"/>
    <property type="molecule type" value="Genomic_DNA"/>
</dbReference>
<comment type="similarity">
    <text evidence="2 14">Belongs to the ribonucleoside diphosphate reductase class-2 family.</text>
</comment>
<protein>
    <recommendedName>
        <fullName evidence="4 14">Vitamin B12-dependent ribonucleotide reductase</fullName>
        <ecNumber evidence="3 14">1.17.4.1</ecNumber>
    </recommendedName>
</protein>
<dbReference type="HOGENOM" id="CLU_000404_2_0_7"/>
<keyword evidence="9" id="KW-0215">Deoxyribonucleotide synthesis</keyword>
<dbReference type="SUPFAM" id="SSF51998">
    <property type="entry name" value="PFL-like glycyl radical enzymes"/>
    <property type="match status" value="1"/>
</dbReference>
<dbReference type="InterPro" id="IPR000788">
    <property type="entry name" value="RNR_lg_C"/>
</dbReference>
<evidence type="ECO:0000256" key="10">
    <source>
        <dbReference type="ARBA" id="ARBA00023157"/>
    </source>
</evidence>
<evidence type="ECO:0000313" key="19">
    <source>
        <dbReference type="Proteomes" id="UP000009173"/>
    </source>
</evidence>
<evidence type="ECO:0000256" key="13">
    <source>
        <dbReference type="ARBA" id="ARBA00047754"/>
    </source>
</evidence>
<evidence type="ECO:0000256" key="9">
    <source>
        <dbReference type="ARBA" id="ARBA00023116"/>
    </source>
</evidence>
<dbReference type="InterPro" id="IPR013509">
    <property type="entry name" value="RNR_lsu_N"/>
</dbReference>
<dbReference type="PANTHER" id="PTHR43371:SF1">
    <property type="entry name" value="RIBONUCLEOSIDE-DIPHOSPHATE REDUCTASE"/>
    <property type="match status" value="1"/>
</dbReference>
<evidence type="ECO:0000256" key="2">
    <source>
        <dbReference type="ARBA" id="ARBA00007405"/>
    </source>
</evidence>
<feature type="domain" description="Ribonucleotide reductase large subunit N-terminal" evidence="15">
    <location>
        <begin position="44"/>
        <end position="125"/>
    </location>
</feature>
<evidence type="ECO:0000256" key="3">
    <source>
        <dbReference type="ARBA" id="ARBA00012274"/>
    </source>
</evidence>
<dbReference type="NCBIfam" id="TIGR02504">
    <property type="entry name" value="NrdJ_Z"/>
    <property type="match status" value="1"/>
</dbReference>
<keyword evidence="11 14" id="KW-0170">Cobalt</keyword>
<evidence type="ECO:0000256" key="8">
    <source>
        <dbReference type="ARBA" id="ARBA00023002"/>
    </source>
</evidence>
<dbReference type="PRINTS" id="PR01183">
    <property type="entry name" value="RIBORDTASEM1"/>
</dbReference>
<dbReference type="Gene3D" id="3.20.70.20">
    <property type="match status" value="1"/>
</dbReference>
<comment type="function">
    <text evidence="12 14">Catalyzes the reduction of ribonucleotides to deoxyribonucleotides. May function to provide a pool of deoxyribonucleotide precursors for DNA repair during oxygen limitation and/or for immediate growth after restoration of oxygen.</text>
</comment>
<evidence type="ECO:0000256" key="14">
    <source>
        <dbReference type="RuleBase" id="RU364064"/>
    </source>
</evidence>
<evidence type="ECO:0000256" key="12">
    <source>
        <dbReference type="ARBA" id="ARBA00025437"/>
    </source>
</evidence>
<dbReference type="GO" id="GO:0005524">
    <property type="term" value="F:ATP binding"/>
    <property type="evidence" value="ECO:0007669"/>
    <property type="project" value="InterPro"/>
</dbReference>
<dbReference type="CDD" id="cd02888">
    <property type="entry name" value="RNR_II_dimer"/>
    <property type="match status" value="1"/>
</dbReference>
<proteinExistence type="inferred from homology"/>
<feature type="domain" description="Ribonucleotide reductase large subunit C-terminal" evidence="16">
    <location>
        <begin position="128"/>
        <end position="604"/>
    </location>
</feature>
<evidence type="ECO:0000256" key="7">
    <source>
        <dbReference type="ARBA" id="ARBA00022741"/>
    </source>
</evidence>
<accession>A0A0H3A3D4</accession>
<name>A0A0H3A3D4_NITV4</name>
<dbReference type="Pfam" id="PF02867">
    <property type="entry name" value="Ribonuc_red_lgC"/>
    <property type="match status" value="1"/>
</dbReference>
<comment type="catalytic activity">
    <reaction evidence="13 14">
        <text>a 2'-deoxyribonucleoside 5'-diphosphate + [thioredoxin]-disulfide + H2O = a ribonucleoside 5'-diphosphate + [thioredoxin]-dithiol</text>
        <dbReference type="Rhea" id="RHEA:23252"/>
        <dbReference type="Rhea" id="RHEA-COMP:10698"/>
        <dbReference type="Rhea" id="RHEA-COMP:10700"/>
        <dbReference type="ChEBI" id="CHEBI:15377"/>
        <dbReference type="ChEBI" id="CHEBI:29950"/>
        <dbReference type="ChEBI" id="CHEBI:50058"/>
        <dbReference type="ChEBI" id="CHEBI:57930"/>
        <dbReference type="ChEBI" id="CHEBI:73316"/>
        <dbReference type="EC" id="1.17.4.1"/>
    </reaction>
</comment>
<keyword evidence="5 14" id="KW-0846">Cobalamin</keyword>
<sequence length="781" mass="85735">MCWPVPVGAVFDKMNKIKQLKDTNGMNMAERLLPAPADLPDVALNPNAAVVLAKRYYRKGASGEQLEDARDMFWRVASAIAAEETKYEASTWKHEDLAREFYDLMTGWRFLPNSPTLMNAGTDLGQLSACFVLPVGDSIEEIFDAVKHAAMIHKSGGGTGFSFSRLRPKESRVGSTGGVASGPISFLRIFNTATEQIKQGGTRRGANMGILRIDHPDIMDFIRAKERDGEFNNFNLSVALTEAFMQAVENDEDYPLIAPHSGLEKGRLKAREVFELLVRKAWESGDPGIVFIDRINRDNPTPDQGEIESTNPCGEQPLLPYEACNLGSVNLSAFFIPGHENDPNPADKGVDWKALKRVIHLGVRFLDNVIDASRFPLERITERVHQNRKIGLGVMGWADLLFQLRIAYDSPEALHLGERMMAFVRDEGRAASKQLAKERGPFPAYPASTFAERDLGPYRNATVTTIAPTGTLSILAGCSSGIEPLFALSFARHVMDGERLVEVNPHFEAAARAEGCHSPRLMETVASKGSIHGMDHLPEAMRRVFVTAMDIEPVWHLKMQAAFQQYTDNAVSKTVNLPNSATIEDIRNIYWMAYEEGCKGVTVYRDGCKSVQVLCTGDGEKKAEGEAEGKGVVRQRPDVVYGFTQKVPTGLGAMYLTVNETDGKPFEVFATIGKSGRSITAKAEAIGRLVSLALRSGVGVRDIVTQLKGIGGEHPVFQKKGLLLSIPDAIAWVLETRYLQGSVPVHGGSDLERQRCPECGSELVFQEGCHICPACSFTKCG</sequence>
<dbReference type="InterPro" id="IPR050862">
    <property type="entry name" value="RdRp_reductase_class-2"/>
</dbReference>
<keyword evidence="7 14" id="KW-0547">Nucleotide-binding</keyword>
<evidence type="ECO:0000259" key="16">
    <source>
        <dbReference type="Pfam" id="PF02867"/>
    </source>
</evidence>
<feature type="domain" description="TSCPD" evidence="17">
    <location>
        <begin position="636"/>
        <end position="737"/>
    </location>
</feature>
<evidence type="ECO:0000259" key="15">
    <source>
        <dbReference type="Pfam" id="PF00317"/>
    </source>
</evidence>
<dbReference type="InterPro" id="IPR008926">
    <property type="entry name" value="RNR_R1-su_N"/>
</dbReference>
<reference evidence="19" key="1">
    <citation type="journal article" date="2009" name="Environ. Microbiol.">
        <title>Contribution of mobile genetic elements to Desulfovibrio vulgaris genome plasticity.</title>
        <authorList>
            <person name="Walker C.B."/>
            <person name="Stolyar S."/>
            <person name="Chivian D."/>
            <person name="Pinel N."/>
            <person name="Gabster J.A."/>
            <person name="Dehal P.S."/>
            <person name="He Z."/>
            <person name="Yang Z.K."/>
            <person name="Yen H.C."/>
            <person name="Zhou J."/>
            <person name="Wall J.D."/>
            <person name="Hazen T.C."/>
            <person name="Arkin A.P."/>
            <person name="Stahl D.A."/>
        </authorList>
    </citation>
    <scope>NUCLEOTIDE SEQUENCE [LARGE SCALE GENOMIC DNA]</scope>
    <source>
        <strain evidence="19">DP4</strain>
    </source>
</reference>
<dbReference type="Pfam" id="PF00317">
    <property type="entry name" value="Ribonuc_red_lgN"/>
    <property type="match status" value="1"/>
</dbReference>
<evidence type="ECO:0000256" key="6">
    <source>
        <dbReference type="ARBA" id="ARBA00022634"/>
    </source>
</evidence>
<evidence type="ECO:0000259" key="17">
    <source>
        <dbReference type="Pfam" id="PF12637"/>
    </source>
</evidence>
<dbReference type="NCBIfam" id="NF006417">
    <property type="entry name" value="PRK08665.1"/>
    <property type="match status" value="1"/>
</dbReference>
<dbReference type="Proteomes" id="UP000009173">
    <property type="component" value="Chromosome"/>
</dbReference>
<keyword evidence="10" id="KW-1015">Disulfide bond</keyword>
<dbReference type="GO" id="GO:0004748">
    <property type="term" value="F:ribonucleoside-diphosphate reductase activity, thioredoxin disulfide as acceptor"/>
    <property type="evidence" value="ECO:0007669"/>
    <property type="project" value="UniProtKB-EC"/>
</dbReference>
<dbReference type="KEGG" id="dvl:Dvul_0018"/>
<dbReference type="Pfam" id="PF12637">
    <property type="entry name" value="TSCPD"/>
    <property type="match status" value="1"/>
</dbReference>
<evidence type="ECO:0000256" key="4">
    <source>
        <dbReference type="ARBA" id="ARBA00014409"/>
    </source>
</evidence>
<dbReference type="UniPathway" id="UPA00326"/>
<evidence type="ECO:0000313" key="18">
    <source>
        <dbReference type="EMBL" id="ABM27042.1"/>
    </source>
</evidence>
<dbReference type="InterPro" id="IPR013344">
    <property type="entry name" value="RNR_NrdJ/NrdZ"/>
</dbReference>
<organism evidence="18 19">
    <name type="scientific">Nitratidesulfovibrio vulgaris (strain DP4)</name>
    <name type="common">Desulfovibrio vulgaris</name>
    <dbReference type="NCBI Taxonomy" id="391774"/>
    <lineage>
        <taxon>Bacteria</taxon>
        <taxon>Pseudomonadati</taxon>
        <taxon>Thermodesulfobacteriota</taxon>
        <taxon>Desulfovibrionia</taxon>
        <taxon>Desulfovibrionales</taxon>
        <taxon>Desulfovibrionaceae</taxon>
        <taxon>Nitratidesulfovibrio</taxon>
    </lineage>
</organism>
<dbReference type="InterPro" id="IPR024434">
    <property type="entry name" value="TSCPD_dom"/>
</dbReference>
<dbReference type="GO" id="GO:0071897">
    <property type="term" value="P:DNA biosynthetic process"/>
    <property type="evidence" value="ECO:0007669"/>
    <property type="project" value="UniProtKB-KW"/>
</dbReference>
<evidence type="ECO:0000256" key="1">
    <source>
        <dbReference type="ARBA" id="ARBA00001922"/>
    </source>
</evidence>
<comment type="cofactor">
    <cofactor evidence="1 14">
        <name>adenosylcob(III)alamin</name>
        <dbReference type="ChEBI" id="CHEBI:18408"/>
    </cofactor>
</comment>
<dbReference type="SUPFAM" id="SSF48168">
    <property type="entry name" value="R1 subunit of ribonucleotide reductase, N-terminal domain"/>
    <property type="match status" value="1"/>
</dbReference>
<dbReference type="GO" id="GO:0009263">
    <property type="term" value="P:deoxyribonucleotide biosynthetic process"/>
    <property type="evidence" value="ECO:0007669"/>
    <property type="project" value="UniProtKB-KW"/>
</dbReference>